<proteinExistence type="inferred from homology"/>
<feature type="binding site" evidence="8">
    <location>
        <begin position="120"/>
        <end position="123"/>
    </location>
    <ligand>
        <name>GTP</name>
        <dbReference type="ChEBI" id="CHEBI:37565"/>
    </ligand>
</feature>
<comment type="similarity">
    <text evidence="1 8 9 10">Belongs to the TRAFAC class TrmE-Era-EngA-EngB-Septin-like GTPase superfamily. Era GTPase family.</text>
</comment>
<dbReference type="SUPFAM" id="SSF52540">
    <property type="entry name" value="P-loop containing nucleoside triphosphate hydrolases"/>
    <property type="match status" value="1"/>
</dbReference>
<dbReference type="Gene3D" id="3.30.300.20">
    <property type="match status" value="1"/>
</dbReference>
<dbReference type="GO" id="GO:0070181">
    <property type="term" value="F:small ribosomal subunit rRNA binding"/>
    <property type="evidence" value="ECO:0007669"/>
    <property type="project" value="UniProtKB-UniRule"/>
</dbReference>
<evidence type="ECO:0000259" key="11">
    <source>
        <dbReference type="PROSITE" id="PS50823"/>
    </source>
</evidence>
<dbReference type="GO" id="GO:0005886">
    <property type="term" value="C:plasma membrane"/>
    <property type="evidence" value="ECO:0007669"/>
    <property type="project" value="UniProtKB-SubCell"/>
</dbReference>
<dbReference type="GO" id="GO:0005829">
    <property type="term" value="C:cytosol"/>
    <property type="evidence" value="ECO:0007669"/>
    <property type="project" value="TreeGrafter"/>
</dbReference>
<keyword evidence="8" id="KW-1003">Cell membrane</keyword>
<evidence type="ECO:0000313" key="14">
    <source>
        <dbReference type="Proteomes" id="UP000315343"/>
    </source>
</evidence>
<dbReference type="SUPFAM" id="SSF54814">
    <property type="entry name" value="Prokaryotic type KH domain (KH-domain type II)"/>
    <property type="match status" value="1"/>
</dbReference>
<dbReference type="CDD" id="cd22534">
    <property type="entry name" value="KH-II_Era"/>
    <property type="match status" value="1"/>
</dbReference>
<gene>
    <name evidence="8" type="primary">era</name>
    <name evidence="13" type="ORF">LY60_00765</name>
</gene>
<evidence type="ECO:0000256" key="10">
    <source>
        <dbReference type="RuleBase" id="RU003761"/>
    </source>
</evidence>
<keyword evidence="3 8" id="KW-0690">Ribosome biogenesis</keyword>
<feature type="region of interest" description="G3" evidence="9">
    <location>
        <begin position="58"/>
        <end position="61"/>
    </location>
</feature>
<evidence type="ECO:0000256" key="8">
    <source>
        <dbReference type="HAMAP-Rule" id="MF_00367"/>
    </source>
</evidence>
<dbReference type="Pfam" id="PF01926">
    <property type="entry name" value="MMR_HSR1"/>
    <property type="match status" value="1"/>
</dbReference>
<organism evidence="13 14">
    <name type="scientific">Sedimentibacter saalensis</name>
    <dbReference type="NCBI Taxonomy" id="130788"/>
    <lineage>
        <taxon>Bacteria</taxon>
        <taxon>Bacillati</taxon>
        <taxon>Bacillota</taxon>
        <taxon>Tissierellia</taxon>
        <taxon>Sedimentibacter</taxon>
    </lineage>
</organism>
<accession>A0A562JHZ6</accession>
<feature type="region of interest" description="G2" evidence="9">
    <location>
        <begin position="37"/>
        <end position="41"/>
    </location>
</feature>
<dbReference type="InterPro" id="IPR027417">
    <property type="entry name" value="P-loop_NTPase"/>
</dbReference>
<evidence type="ECO:0000313" key="13">
    <source>
        <dbReference type="EMBL" id="TWH82465.1"/>
    </source>
</evidence>
<sequence length="296" mass="33714">MFKSGFVTIIGRPNVGKSTLMNTMIGEKISIMSDKPQTTRNKIRTVYTDEEAQIVFLDTPGIHKPKNQLGEFMNTEVDAALEEMDVLIMITDEFNKIGPGDEFIIEKIKNVNSKKILIINKVDMFDQAGAIRMAQEFGKYNVFDDIIPISALKNLGVDSLVNIIKKYLKPGPMYFPGDFITDRPERFVVAEIIREKALMYLQDEVPHGIAVEIEEMKERKNRNLVDIRASILCEKKSHKSIIIGKEGRKIKGIGKSAREDIEKLLGSQVNLQLFVKISENWRDNNYLLKSLGYDQK</sequence>
<dbReference type="OrthoDB" id="9805918at2"/>
<feature type="region of interest" description="G4" evidence="9">
    <location>
        <begin position="120"/>
        <end position="123"/>
    </location>
</feature>
<dbReference type="PRINTS" id="PR00326">
    <property type="entry name" value="GTP1OBG"/>
</dbReference>
<comment type="subunit">
    <text evidence="8">Monomer.</text>
</comment>
<feature type="binding site" evidence="8">
    <location>
        <begin position="58"/>
        <end position="62"/>
    </location>
    <ligand>
        <name>GTP</name>
        <dbReference type="ChEBI" id="CHEBI:37565"/>
    </ligand>
</feature>
<feature type="region of interest" description="G5" evidence="9">
    <location>
        <begin position="149"/>
        <end position="151"/>
    </location>
</feature>
<name>A0A562JHZ6_9FIRM</name>
<evidence type="ECO:0000259" key="12">
    <source>
        <dbReference type="PROSITE" id="PS51713"/>
    </source>
</evidence>
<evidence type="ECO:0000256" key="3">
    <source>
        <dbReference type="ARBA" id="ARBA00022517"/>
    </source>
</evidence>
<dbReference type="CDD" id="cd04163">
    <property type="entry name" value="Era"/>
    <property type="match status" value="1"/>
</dbReference>
<dbReference type="GO" id="GO:0043024">
    <property type="term" value="F:ribosomal small subunit binding"/>
    <property type="evidence" value="ECO:0007669"/>
    <property type="project" value="TreeGrafter"/>
</dbReference>
<dbReference type="GO" id="GO:0003924">
    <property type="term" value="F:GTPase activity"/>
    <property type="evidence" value="ECO:0007669"/>
    <property type="project" value="UniProtKB-UniRule"/>
</dbReference>
<evidence type="ECO:0000256" key="7">
    <source>
        <dbReference type="ARBA" id="ARBA00023136"/>
    </source>
</evidence>
<dbReference type="GO" id="GO:0000028">
    <property type="term" value="P:ribosomal small subunit assembly"/>
    <property type="evidence" value="ECO:0007669"/>
    <property type="project" value="TreeGrafter"/>
</dbReference>
<dbReference type="AlphaFoldDB" id="A0A562JHZ6"/>
<keyword evidence="4 8" id="KW-0547">Nucleotide-binding</keyword>
<dbReference type="Proteomes" id="UP000315343">
    <property type="component" value="Unassembled WGS sequence"/>
</dbReference>
<comment type="subcellular location">
    <subcellularLocation>
        <location evidence="8">Cytoplasm</location>
    </subcellularLocation>
    <subcellularLocation>
        <location evidence="8">Cell membrane</location>
        <topology evidence="8">Peripheral membrane protein</topology>
    </subcellularLocation>
</comment>
<protein>
    <recommendedName>
        <fullName evidence="2 8">GTPase Era</fullName>
    </recommendedName>
</protein>
<keyword evidence="5 8" id="KW-0694">RNA-binding</keyword>
<dbReference type="InterPro" id="IPR015946">
    <property type="entry name" value="KH_dom-like_a/b"/>
</dbReference>
<dbReference type="InterPro" id="IPR005662">
    <property type="entry name" value="GTPase_Era-like"/>
</dbReference>
<evidence type="ECO:0000256" key="1">
    <source>
        <dbReference type="ARBA" id="ARBA00007921"/>
    </source>
</evidence>
<comment type="caution">
    <text evidence="13">The sequence shown here is derived from an EMBL/GenBank/DDBJ whole genome shotgun (WGS) entry which is preliminary data.</text>
</comment>
<dbReference type="FunFam" id="3.30.300.20:FF:000003">
    <property type="entry name" value="GTPase Era"/>
    <property type="match status" value="1"/>
</dbReference>
<dbReference type="NCBIfam" id="TIGR00231">
    <property type="entry name" value="small_GTP"/>
    <property type="match status" value="1"/>
</dbReference>
<dbReference type="InterPro" id="IPR030388">
    <property type="entry name" value="G_ERA_dom"/>
</dbReference>
<dbReference type="EMBL" id="VLKH01000002">
    <property type="protein sequence ID" value="TWH82465.1"/>
    <property type="molecule type" value="Genomic_DNA"/>
</dbReference>
<keyword evidence="6 8" id="KW-0342">GTP-binding</keyword>
<feature type="region of interest" description="G1" evidence="9">
    <location>
        <begin position="11"/>
        <end position="18"/>
    </location>
</feature>
<dbReference type="FunFam" id="3.40.50.300:FF:000094">
    <property type="entry name" value="GTPase Era"/>
    <property type="match status" value="1"/>
</dbReference>
<keyword evidence="8" id="KW-0963">Cytoplasm</keyword>
<dbReference type="PANTHER" id="PTHR42698:SF1">
    <property type="entry name" value="GTPASE ERA, MITOCHONDRIAL"/>
    <property type="match status" value="1"/>
</dbReference>
<dbReference type="NCBIfam" id="TIGR00436">
    <property type="entry name" value="era"/>
    <property type="match status" value="1"/>
</dbReference>
<keyword evidence="7 8" id="KW-0472">Membrane</keyword>
<dbReference type="NCBIfam" id="NF000908">
    <property type="entry name" value="PRK00089.1"/>
    <property type="match status" value="1"/>
</dbReference>
<evidence type="ECO:0000256" key="4">
    <source>
        <dbReference type="ARBA" id="ARBA00022741"/>
    </source>
</evidence>
<evidence type="ECO:0000256" key="5">
    <source>
        <dbReference type="ARBA" id="ARBA00022884"/>
    </source>
</evidence>
<evidence type="ECO:0000256" key="2">
    <source>
        <dbReference type="ARBA" id="ARBA00020484"/>
    </source>
</evidence>
<dbReference type="PANTHER" id="PTHR42698">
    <property type="entry name" value="GTPASE ERA"/>
    <property type="match status" value="1"/>
</dbReference>
<dbReference type="InterPro" id="IPR004044">
    <property type="entry name" value="KH_dom_type_2"/>
</dbReference>
<comment type="function">
    <text evidence="8">An essential GTPase that binds both GDP and GTP, with rapid nucleotide exchange. Plays a role in 16S rRNA processing and 30S ribosomal subunit biogenesis and possibly also in cell cycle regulation and energy metabolism.</text>
</comment>
<dbReference type="Gene3D" id="3.40.50.300">
    <property type="entry name" value="P-loop containing nucleotide triphosphate hydrolases"/>
    <property type="match status" value="1"/>
</dbReference>
<evidence type="ECO:0000256" key="9">
    <source>
        <dbReference type="PROSITE-ProRule" id="PRU01050"/>
    </source>
</evidence>
<dbReference type="HAMAP" id="MF_00367">
    <property type="entry name" value="GTPase_Era"/>
    <property type="match status" value="1"/>
</dbReference>
<feature type="domain" description="Era-type G" evidence="12">
    <location>
        <begin position="3"/>
        <end position="170"/>
    </location>
</feature>
<keyword evidence="14" id="KW-1185">Reference proteome</keyword>
<evidence type="ECO:0000256" key="6">
    <source>
        <dbReference type="ARBA" id="ARBA00023134"/>
    </source>
</evidence>
<dbReference type="PROSITE" id="PS51713">
    <property type="entry name" value="G_ERA"/>
    <property type="match status" value="1"/>
</dbReference>
<dbReference type="RefSeq" id="WP_145080185.1">
    <property type="nucleotide sequence ID" value="NZ_DAMBUX010000016.1"/>
</dbReference>
<feature type="binding site" evidence="8">
    <location>
        <begin position="11"/>
        <end position="18"/>
    </location>
    <ligand>
        <name>GTP</name>
        <dbReference type="ChEBI" id="CHEBI:37565"/>
    </ligand>
</feature>
<dbReference type="Pfam" id="PF07650">
    <property type="entry name" value="KH_2"/>
    <property type="match status" value="1"/>
</dbReference>
<dbReference type="PROSITE" id="PS50823">
    <property type="entry name" value="KH_TYPE_2"/>
    <property type="match status" value="1"/>
</dbReference>
<dbReference type="InterPro" id="IPR006073">
    <property type="entry name" value="GTP-bd"/>
</dbReference>
<dbReference type="GO" id="GO:0005525">
    <property type="term" value="F:GTP binding"/>
    <property type="evidence" value="ECO:0007669"/>
    <property type="project" value="UniProtKB-UniRule"/>
</dbReference>
<feature type="domain" description="KH type-2" evidence="11">
    <location>
        <begin position="201"/>
        <end position="279"/>
    </location>
</feature>
<dbReference type="InterPro" id="IPR009019">
    <property type="entry name" value="KH_sf_prok-type"/>
</dbReference>
<reference evidence="13 14" key="1">
    <citation type="submission" date="2019-07" db="EMBL/GenBank/DDBJ databases">
        <title>Genomic Encyclopedia of Type Strains, Phase I: the one thousand microbial genomes (KMG-I) project.</title>
        <authorList>
            <person name="Kyrpides N."/>
        </authorList>
    </citation>
    <scope>NUCLEOTIDE SEQUENCE [LARGE SCALE GENOMIC DNA]</scope>
    <source>
        <strain evidence="13 14">DSM 13558</strain>
    </source>
</reference>
<keyword evidence="8" id="KW-0699">rRNA-binding</keyword>
<dbReference type="InterPro" id="IPR005225">
    <property type="entry name" value="Small_GTP-bd"/>
</dbReference>